<sequence length="111" mass="12969">MPKLKKSKIIMILAMAFIMILLLFPIKLTYKDGGTTTYNAVLYKVIVWNILDQNEPGGYRRGSEIHLFPNNFHDLKYYEEITFPNQERDQEDESEHKNNSDEEGSIPFKIA</sequence>
<dbReference type="Proteomes" id="UP000657006">
    <property type="component" value="Unassembled WGS sequence"/>
</dbReference>
<dbReference type="AlphaFoldDB" id="A0A926I083"/>
<dbReference type="RefSeq" id="WP_177716808.1">
    <property type="nucleotide sequence ID" value="NZ_JACRSQ010000001.1"/>
</dbReference>
<reference evidence="2" key="1">
    <citation type="submission" date="2020-08" db="EMBL/GenBank/DDBJ databases">
        <title>Genome public.</title>
        <authorList>
            <person name="Liu C."/>
            <person name="Sun Q."/>
        </authorList>
    </citation>
    <scope>NUCLEOTIDE SEQUENCE</scope>
    <source>
        <strain evidence="2">NSJ-32</strain>
    </source>
</reference>
<proteinExistence type="predicted"/>
<dbReference type="EMBL" id="JACRSQ010000001">
    <property type="protein sequence ID" value="MBC8542193.1"/>
    <property type="molecule type" value="Genomic_DNA"/>
</dbReference>
<keyword evidence="3" id="KW-1185">Reference proteome</keyword>
<organism evidence="2 3">
    <name type="scientific">Bianquea renquensis</name>
    <dbReference type="NCBI Taxonomy" id="2763661"/>
    <lineage>
        <taxon>Bacteria</taxon>
        <taxon>Bacillati</taxon>
        <taxon>Bacillota</taxon>
        <taxon>Clostridia</taxon>
        <taxon>Eubacteriales</taxon>
        <taxon>Bianqueaceae</taxon>
        <taxon>Bianquea</taxon>
    </lineage>
</organism>
<accession>A0A926I083</accession>
<feature type="region of interest" description="Disordered" evidence="1">
    <location>
        <begin position="84"/>
        <end position="111"/>
    </location>
</feature>
<name>A0A926I083_9FIRM</name>
<protein>
    <submittedName>
        <fullName evidence="2">Uncharacterized protein</fullName>
    </submittedName>
</protein>
<evidence type="ECO:0000313" key="2">
    <source>
        <dbReference type="EMBL" id="MBC8542193.1"/>
    </source>
</evidence>
<evidence type="ECO:0000256" key="1">
    <source>
        <dbReference type="SAM" id="MobiDB-lite"/>
    </source>
</evidence>
<evidence type="ECO:0000313" key="3">
    <source>
        <dbReference type="Proteomes" id="UP000657006"/>
    </source>
</evidence>
<gene>
    <name evidence="2" type="ORF">H8730_01330</name>
</gene>
<comment type="caution">
    <text evidence="2">The sequence shown here is derived from an EMBL/GenBank/DDBJ whole genome shotgun (WGS) entry which is preliminary data.</text>
</comment>